<feature type="signal peptide" evidence="6">
    <location>
        <begin position="1"/>
        <end position="20"/>
    </location>
</feature>
<protein>
    <submittedName>
        <fullName evidence="9">Inner ear-specific collagen</fullName>
    </submittedName>
</protein>
<evidence type="ECO:0000256" key="3">
    <source>
        <dbReference type="ARBA" id="ARBA00022530"/>
    </source>
</evidence>
<dbReference type="Pfam" id="PF01391">
    <property type="entry name" value="Collagen"/>
    <property type="match status" value="3"/>
</dbReference>
<feature type="domain" description="C1q" evidence="7">
    <location>
        <begin position="291"/>
        <end position="424"/>
    </location>
</feature>
<reference evidence="9" key="1">
    <citation type="submission" date="2025-08" db="UniProtKB">
        <authorList>
            <consortium name="RefSeq"/>
        </authorList>
    </citation>
    <scope>IDENTIFICATION</scope>
</reference>
<dbReference type="Gene3D" id="2.60.120.40">
    <property type="match status" value="1"/>
</dbReference>
<sequence>MLTFLLHFLVTVVSFAVVTATSEPLPQNATEAPLPSPPPTDPGIFPPIDENDRSVYCQMLLLSDVPQDQIPWFCLCTQCQNNQGPKGNPGPRGLPGSPGSPGSRGLAGLRGPPGFVGRPGTKGQKGDDGEKGDSGPQGPAGLKGSIGFKGEKGEQGFEGRQGDQGPKGDDGVCQDNCESSQAPPGPPGLPGSAGPRGLPGTQGLLGPKGEKGDNGEVGHPGVPGFGGMKGEPGPRGECNCTDGVNGSPGQKGDKGNKGDEGKVGPEGKRGPQGDKGNMGDMGMMGPPGPCMPTVQSAFAVGLKTSFPPPNAPVVFATVFYNYQWSYDPDTGLYTAPVNGTYVFSYHLTVYDRVLKVGLFHNFMPVVKTTEPKVLGTTSHSVILHLTRGDRVWIQVKDAITNGMYAGTETSSTFSGFLLNTDTCDEPSLRSPMPIMMVPDGGYSWGNAPESTAAPSTSASRTN</sequence>
<dbReference type="Pfam" id="PF00386">
    <property type="entry name" value="C1q"/>
    <property type="match status" value="1"/>
</dbReference>
<feature type="compositionally biased region" description="Basic and acidic residues" evidence="5">
    <location>
        <begin position="124"/>
        <end position="133"/>
    </location>
</feature>
<dbReference type="PROSITE" id="PS50871">
    <property type="entry name" value="C1Q"/>
    <property type="match status" value="1"/>
</dbReference>
<evidence type="ECO:0000256" key="4">
    <source>
        <dbReference type="ARBA" id="ARBA00022729"/>
    </source>
</evidence>
<dbReference type="GO" id="GO:0005581">
    <property type="term" value="C:collagen trimer"/>
    <property type="evidence" value="ECO:0007669"/>
    <property type="project" value="UniProtKB-KW"/>
</dbReference>
<feature type="region of interest" description="Disordered" evidence="5">
    <location>
        <begin position="26"/>
        <end position="49"/>
    </location>
</feature>
<dbReference type="InterPro" id="IPR008160">
    <property type="entry name" value="Collagen"/>
</dbReference>
<feature type="compositionally biased region" description="Low complexity" evidence="5">
    <location>
        <begin position="190"/>
        <end position="199"/>
    </location>
</feature>
<dbReference type="InParanoid" id="A0A6P7JGX5"/>
<name>A0A6P7JGX5_9TELE</name>
<keyword evidence="8" id="KW-1185">Reference proteome</keyword>
<feature type="compositionally biased region" description="Basic and acidic residues" evidence="5">
    <location>
        <begin position="149"/>
        <end position="170"/>
    </location>
</feature>
<evidence type="ECO:0000256" key="2">
    <source>
        <dbReference type="ARBA" id="ARBA00022525"/>
    </source>
</evidence>
<dbReference type="PANTHER" id="PTHR15427:SF54">
    <property type="entry name" value="C1Q DOMAIN-CONTAINING PROTEIN"/>
    <property type="match status" value="1"/>
</dbReference>
<evidence type="ECO:0000256" key="5">
    <source>
        <dbReference type="SAM" id="MobiDB-lite"/>
    </source>
</evidence>
<organism evidence="8 9">
    <name type="scientific">Parambassis ranga</name>
    <name type="common">Indian glassy fish</name>
    <dbReference type="NCBI Taxonomy" id="210632"/>
    <lineage>
        <taxon>Eukaryota</taxon>
        <taxon>Metazoa</taxon>
        <taxon>Chordata</taxon>
        <taxon>Craniata</taxon>
        <taxon>Vertebrata</taxon>
        <taxon>Euteleostomi</taxon>
        <taxon>Actinopterygii</taxon>
        <taxon>Neopterygii</taxon>
        <taxon>Teleostei</taxon>
        <taxon>Neoteleostei</taxon>
        <taxon>Acanthomorphata</taxon>
        <taxon>Ovalentaria</taxon>
        <taxon>Ambassidae</taxon>
        <taxon>Parambassis</taxon>
    </lineage>
</organism>
<dbReference type="OrthoDB" id="5983381at2759"/>
<dbReference type="SMART" id="SM00110">
    <property type="entry name" value="C1Q"/>
    <property type="match status" value="1"/>
</dbReference>
<evidence type="ECO:0000259" key="7">
    <source>
        <dbReference type="PROSITE" id="PS50871"/>
    </source>
</evidence>
<proteinExistence type="predicted"/>
<dbReference type="RefSeq" id="XP_028275973.1">
    <property type="nucleotide sequence ID" value="XM_028420172.1"/>
</dbReference>
<dbReference type="InterPro" id="IPR008983">
    <property type="entry name" value="Tumour_necrosis_fac-like_dom"/>
</dbReference>
<dbReference type="InterPro" id="IPR050392">
    <property type="entry name" value="Collagen/C1q_domain"/>
</dbReference>
<feature type="compositionally biased region" description="Pro residues" evidence="5">
    <location>
        <begin position="34"/>
        <end position="45"/>
    </location>
</feature>
<dbReference type="InterPro" id="IPR001073">
    <property type="entry name" value="C1q_dom"/>
</dbReference>
<keyword evidence="2" id="KW-0964">Secreted</keyword>
<keyword evidence="9" id="KW-0176">Collagen</keyword>
<evidence type="ECO:0000313" key="9">
    <source>
        <dbReference type="RefSeq" id="XP_028275973.1"/>
    </source>
</evidence>
<feature type="compositionally biased region" description="Low complexity" evidence="5">
    <location>
        <begin position="89"/>
        <end position="113"/>
    </location>
</feature>
<feature type="chain" id="PRO_5027545362" evidence="6">
    <location>
        <begin position="21"/>
        <end position="462"/>
    </location>
</feature>
<feature type="region of interest" description="Disordered" evidence="5">
    <location>
        <begin position="86"/>
        <end position="281"/>
    </location>
</feature>
<dbReference type="Proteomes" id="UP000515145">
    <property type="component" value="Chromosome 13"/>
</dbReference>
<feature type="compositionally biased region" description="Gly residues" evidence="5">
    <location>
        <begin position="221"/>
        <end position="230"/>
    </location>
</feature>
<dbReference type="GeneID" id="114445213"/>
<evidence type="ECO:0000256" key="1">
    <source>
        <dbReference type="ARBA" id="ARBA00004498"/>
    </source>
</evidence>
<feature type="compositionally biased region" description="Basic and acidic residues" evidence="5">
    <location>
        <begin position="251"/>
        <end position="272"/>
    </location>
</feature>
<gene>
    <name evidence="9" type="primary">LOC114445213</name>
</gene>
<comment type="subcellular location">
    <subcellularLocation>
        <location evidence="1">Secreted</location>
        <location evidence="1">Extracellular space</location>
        <location evidence="1">Extracellular matrix</location>
    </subcellularLocation>
</comment>
<accession>A0A6P7JGX5</accession>
<dbReference type="PANTHER" id="PTHR15427">
    <property type="entry name" value="EMILIN ELASTIN MICROFIBRIL INTERFACE-LOCATED PROTEIN ELASTIN MICROFIBRIL INTERFACER"/>
    <property type="match status" value="1"/>
</dbReference>
<evidence type="ECO:0000313" key="8">
    <source>
        <dbReference type="Proteomes" id="UP000515145"/>
    </source>
</evidence>
<dbReference type="PRINTS" id="PR00007">
    <property type="entry name" value="COMPLEMNTC1Q"/>
</dbReference>
<evidence type="ECO:0000256" key="6">
    <source>
        <dbReference type="SAM" id="SignalP"/>
    </source>
</evidence>
<keyword evidence="4 6" id="KW-0732">Signal</keyword>
<dbReference type="AlphaFoldDB" id="A0A6P7JGX5"/>
<dbReference type="SUPFAM" id="SSF49842">
    <property type="entry name" value="TNF-like"/>
    <property type="match status" value="1"/>
</dbReference>
<keyword evidence="3" id="KW-0272">Extracellular matrix</keyword>